<organism evidence="14 15">
    <name type="scientific">Schizopora paradoxa</name>
    <dbReference type="NCBI Taxonomy" id="27342"/>
    <lineage>
        <taxon>Eukaryota</taxon>
        <taxon>Fungi</taxon>
        <taxon>Dikarya</taxon>
        <taxon>Basidiomycota</taxon>
        <taxon>Agaricomycotina</taxon>
        <taxon>Agaricomycetes</taxon>
        <taxon>Hymenochaetales</taxon>
        <taxon>Schizoporaceae</taxon>
        <taxon>Schizopora</taxon>
    </lineage>
</organism>
<comment type="similarity">
    <text evidence="4 11">Belongs to the histone H2B family.</text>
</comment>
<evidence type="ECO:0000313" key="14">
    <source>
        <dbReference type="EMBL" id="KLO12905.1"/>
    </source>
</evidence>
<dbReference type="Gene3D" id="1.10.20.10">
    <property type="entry name" value="Histone, subunit A"/>
    <property type="match status" value="1"/>
</dbReference>
<dbReference type="STRING" id="27342.A0A0H2RLW0"/>
<evidence type="ECO:0000259" key="13">
    <source>
        <dbReference type="Pfam" id="PF00125"/>
    </source>
</evidence>
<dbReference type="PANTHER" id="PTHR23428">
    <property type="entry name" value="HISTONE H2B"/>
    <property type="match status" value="1"/>
</dbReference>
<sequence length="145" mass="15486">MAPKPASTAGKAPVASKAPASTASKDKAGKATKTAKTTGGDDKKKLKRKRRTETYASYIYKVLKQVHPDTGISNKAMAILNSFVNDIFERIATEASKLASYSKKSTISSREIQTAVRLILPGELSKHAISEGTKSVTKFSSANPK</sequence>
<evidence type="ECO:0000256" key="6">
    <source>
        <dbReference type="ARBA" id="ARBA00022499"/>
    </source>
</evidence>
<dbReference type="PROSITE" id="PS00357">
    <property type="entry name" value="HISTONE_H2B"/>
    <property type="match status" value="1"/>
</dbReference>
<dbReference type="EMBL" id="KQ085969">
    <property type="protein sequence ID" value="KLO12905.1"/>
    <property type="molecule type" value="Genomic_DNA"/>
</dbReference>
<dbReference type="InParanoid" id="A0A0H2RLW0"/>
<dbReference type="InterPro" id="IPR055333">
    <property type="entry name" value="HISTONE_H2B_site"/>
</dbReference>
<dbReference type="GO" id="GO:0030527">
    <property type="term" value="F:structural constituent of chromatin"/>
    <property type="evidence" value="ECO:0007669"/>
    <property type="project" value="InterPro"/>
</dbReference>
<dbReference type="InterPro" id="IPR000558">
    <property type="entry name" value="Histone_H2B"/>
</dbReference>
<evidence type="ECO:0000256" key="11">
    <source>
        <dbReference type="RuleBase" id="RU000451"/>
    </source>
</evidence>
<evidence type="ECO:0000256" key="10">
    <source>
        <dbReference type="ARBA" id="ARBA00023269"/>
    </source>
</evidence>
<keyword evidence="7" id="KW-0832">Ubl conjugation</keyword>
<dbReference type="SUPFAM" id="SSF47113">
    <property type="entry name" value="Histone-fold"/>
    <property type="match status" value="1"/>
</dbReference>
<evidence type="ECO:0000256" key="12">
    <source>
        <dbReference type="SAM" id="MobiDB-lite"/>
    </source>
</evidence>
<dbReference type="CDD" id="cd22910">
    <property type="entry name" value="HFD_H2B"/>
    <property type="match status" value="1"/>
</dbReference>
<comment type="function">
    <text evidence="1">Core component of nucleosome. Nucleosomes wrap and compact DNA into chromatin, limiting DNA accessibility to the cellular machineries which require DNA as a template. Histones thereby play a central role in transcription regulation, DNA repair, DNA replication and chromosomal stability. DNA accessibility is regulated via a complex set of post-translational modifications of histones, also called histone code, and nucleosome remodeling.</text>
</comment>
<keyword evidence="6" id="KW-1017">Isopeptide bond</keyword>
<gene>
    <name evidence="14" type="ORF">SCHPADRAFT_997812</name>
</gene>
<keyword evidence="9 11" id="KW-0539">Nucleus</keyword>
<evidence type="ECO:0000256" key="9">
    <source>
        <dbReference type="ARBA" id="ARBA00023242"/>
    </source>
</evidence>
<dbReference type="Proteomes" id="UP000053477">
    <property type="component" value="Unassembled WGS sequence"/>
</dbReference>
<keyword evidence="8 11" id="KW-0238">DNA-binding</keyword>
<evidence type="ECO:0000256" key="4">
    <source>
        <dbReference type="ARBA" id="ARBA00006846"/>
    </source>
</evidence>
<evidence type="ECO:0000256" key="8">
    <source>
        <dbReference type="ARBA" id="ARBA00023125"/>
    </source>
</evidence>
<keyword evidence="15" id="KW-1185">Reference proteome</keyword>
<evidence type="ECO:0000256" key="1">
    <source>
        <dbReference type="ARBA" id="ARBA00002001"/>
    </source>
</evidence>
<dbReference type="AlphaFoldDB" id="A0A0H2RLW0"/>
<keyword evidence="10 11" id="KW-0544">Nucleosome core</keyword>
<accession>A0A0H2RLW0</accession>
<name>A0A0H2RLW0_9AGAM</name>
<proteinExistence type="inferred from homology"/>
<reference evidence="14 15" key="1">
    <citation type="submission" date="2015-04" db="EMBL/GenBank/DDBJ databases">
        <title>Complete genome sequence of Schizopora paradoxa KUC8140, a cosmopolitan wood degrader in East Asia.</title>
        <authorList>
            <consortium name="DOE Joint Genome Institute"/>
            <person name="Min B."/>
            <person name="Park H."/>
            <person name="Jang Y."/>
            <person name="Kim J.-J."/>
            <person name="Kim K.H."/>
            <person name="Pangilinan J."/>
            <person name="Lipzen A."/>
            <person name="Riley R."/>
            <person name="Grigoriev I.V."/>
            <person name="Spatafora J.W."/>
            <person name="Choi I.-G."/>
        </authorList>
    </citation>
    <scope>NUCLEOTIDE SEQUENCE [LARGE SCALE GENOMIC DNA]</scope>
    <source>
        <strain evidence="14 15">KUC8140</strain>
    </source>
</reference>
<evidence type="ECO:0000313" key="15">
    <source>
        <dbReference type="Proteomes" id="UP000053477"/>
    </source>
</evidence>
<keyword evidence="5 11" id="KW-0158">Chromosome</keyword>
<dbReference type="GO" id="GO:0003677">
    <property type="term" value="F:DNA binding"/>
    <property type="evidence" value="ECO:0007669"/>
    <property type="project" value="UniProtKB-KW"/>
</dbReference>
<dbReference type="FunFam" id="1.10.20.10:FF:000014">
    <property type="entry name" value="Histone H2B"/>
    <property type="match status" value="1"/>
</dbReference>
<comment type="subunit">
    <text evidence="11">The nucleosome is a histone octamer containing two molecules each of H2A, H2B, H3 and H4 assembled in one H3-H4 heterotetramer and two H2A-H2B heterodimers. The octamer wraps approximately 147 bp of DNA.</text>
</comment>
<dbReference type="GO" id="GO:0046982">
    <property type="term" value="F:protein heterodimerization activity"/>
    <property type="evidence" value="ECO:0007669"/>
    <property type="project" value="InterPro"/>
</dbReference>
<dbReference type="Pfam" id="PF00125">
    <property type="entry name" value="Histone"/>
    <property type="match status" value="1"/>
</dbReference>
<dbReference type="GO" id="GO:0000786">
    <property type="term" value="C:nucleosome"/>
    <property type="evidence" value="ECO:0007669"/>
    <property type="project" value="UniProtKB-KW"/>
</dbReference>
<dbReference type="FunCoup" id="A0A0H2RLW0">
    <property type="interactions" value="219"/>
</dbReference>
<dbReference type="SMART" id="SM00427">
    <property type="entry name" value="H2B"/>
    <property type="match status" value="1"/>
</dbReference>
<dbReference type="InterPro" id="IPR009072">
    <property type="entry name" value="Histone-fold"/>
</dbReference>
<comment type="subcellular location">
    <subcellularLocation>
        <location evidence="3">Chromosome</location>
    </subcellularLocation>
    <subcellularLocation>
        <location evidence="2 11">Nucleus</location>
    </subcellularLocation>
</comment>
<dbReference type="OrthoDB" id="10254238at2759"/>
<protein>
    <recommendedName>
        <fullName evidence="11">Histone H2B</fullName>
    </recommendedName>
</protein>
<feature type="region of interest" description="Disordered" evidence="12">
    <location>
        <begin position="1"/>
        <end position="50"/>
    </location>
</feature>
<evidence type="ECO:0000256" key="5">
    <source>
        <dbReference type="ARBA" id="ARBA00022454"/>
    </source>
</evidence>
<evidence type="ECO:0000256" key="3">
    <source>
        <dbReference type="ARBA" id="ARBA00004286"/>
    </source>
</evidence>
<dbReference type="GO" id="GO:0005634">
    <property type="term" value="C:nucleus"/>
    <property type="evidence" value="ECO:0007669"/>
    <property type="project" value="UniProtKB-SubCell"/>
</dbReference>
<evidence type="ECO:0000256" key="7">
    <source>
        <dbReference type="ARBA" id="ARBA00022843"/>
    </source>
</evidence>
<evidence type="ECO:0000256" key="2">
    <source>
        <dbReference type="ARBA" id="ARBA00004123"/>
    </source>
</evidence>
<dbReference type="PRINTS" id="PR00621">
    <property type="entry name" value="HISTONEH2B"/>
</dbReference>
<feature type="domain" description="Core Histone H2A/H2B/H3" evidence="13">
    <location>
        <begin position="38"/>
        <end position="118"/>
    </location>
</feature>
<dbReference type="InterPro" id="IPR007125">
    <property type="entry name" value="H2A/H2B/H3"/>
</dbReference>